<dbReference type="Pfam" id="PF12937">
    <property type="entry name" value="F-box-like"/>
    <property type="match status" value="1"/>
</dbReference>
<dbReference type="InterPro" id="IPR001810">
    <property type="entry name" value="F-box_dom"/>
</dbReference>
<evidence type="ECO:0000259" key="1">
    <source>
        <dbReference type="PROSITE" id="PS50181"/>
    </source>
</evidence>
<dbReference type="InterPro" id="IPR036047">
    <property type="entry name" value="F-box-like_dom_sf"/>
</dbReference>
<dbReference type="AlphaFoldDB" id="A0A2P6QRI0"/>
<sequence>MVFPSLSPFFAAYRDGYPVWLDEKKFAPAMIDFVWGNNRFDDCHVNVGLLERQVTEIRNIVKNEIALPLLIDLCAVAGLRAPPCLMGLPAELGAKILKSLPGEDIARVSCVCKELRNLANDDELWKQKFAEEFGLSGNEVGDRKSWKSWFVVNWKNKKETNKEKGKIIVGYWWRRKKYDREWPPLR</sequence>
<dbReference type="PANTHER" id="PTHR47602:SF2">
    <property type="entry name" value="F-BOX PROTEIN SKIP22"/>
    <property type="match status" value="1"/>
</dbReference>
<dbReference type="CDD" id="cd22165">
    <property type="entry name" value="F-box_AtSKIP22-like"/>
    <property type="match status" value="1"/>
</dbReference>
<protein>
    <submittedName>
        <fullName evidence="2">Putative F-box domain-containing protein</fullName>
    </submittedName>
</protein>
<organism evidence="2 3">
    <name type="scientific">Rosa chinensis</name>
    <name type="common">China rose</name>
    <dbReference type="NCBI Taxonomy" id="74649"/>
    <lineage>
        <taxon>Eukaryota</taxon>
        <taxon>Viridiplantae</taxon>
        <taxon>Streptophyta</taxon>
        <taxon>Embryophyta</taxon>
        <taxon>Tracheophyta</taxon>
        <taxon>Spermatophyta</taxon>
        <taxon>Magnoliopsida</taxon>
        <taxon>eudicotyledons</taxon>
        <taxon>Gunneridae</taxon>
        <taxon>Pentapetalae</taxon>
        <taxon>rosids</taxon>
        <taxon>fabids</taxon>
        <taxon>Rosales</taxon>
        <taxon>Rosaceae</taxon>
        <taxon>Rosoideae</taxon>
        <taxon>Rosoideae incertae sedis</taxon>
        <taxon>Rosa</taxon>
    </lineage>
</organism>
<gene>
    <name evidence="2" type="ORF">RchiOBHm_Chr4g0395411</name>
</gene>
<dbReference type="PANTHER" id="PTHR47602">
    <property type="entry name" value="F-BOX PROTEIN SKIP22"/>
    <property type="match status" value="1"/>
</dbReference>
<dbReference type="EMBL" id="PDCK01000042">
    <property type="protein sequence ID" value="PRQ36785.1"/>
    <property type="molecule type" value="Genomic_DNA"/>
</dbReference>
<dbReference type="Proteomes" id="UP000238479">
    <property type="component" value="Chromosome 4"/>
</dbReference>
<dbReference type="SMART" id="SM00256">
    <property type="entry name" value="FBOX"/>
    <property type="match status" value="1"/>
</dbReference>
<dbReference type="Gramene" id="PRQ36785">
    <property type="protein sequence ID" value="PRQ36785"/>
    <property type="gene ID" value="RchiOBHm_Chr4g0395411"/>
</dbReference>
<accession>A0A2P6QRI0</accession>
<proteinExistence type="predicted"/>
<evidence type="ECO:0000313" key="2">
    <source>
        <dbReference type="EMBL" id="PRQ36785.1"/>
    </source>
</evidence>
<dbReference type="SUPFAM" id="SSF81383">
    <property type="entry name" value="F-box domain"/>
    <property type="match status" value="1"/>
</dbReference>
<dbReference type="PROSITE" id="PS50181">
    <property type="entry name" value="FBOX"/>
    <property type="match status" value="1"/>
</dbReference>
<dbReference type="Gene3D" id="1.20.1280.50">
    <property type="match status" value="1"/>
</dbReference>
<keyword evidence="3" id="KW-1185">Reference proteome</keyword>
<reference evidence="2 3" key="1">
    <citation type="journal article" date="2018" name="Nat. Genet.">
        <title>The Rosa genome provides new insights in the design of modern roses.</title>
        <authorList>
            <person name="Bendahmane M."/>
        </authorList>
    </citation>
    <scope>NUCLEOTIDE SEQUENCE [LARGE SCALE GENOMIC DNA]</scope>
    <source>
        <strain evidence="3">cv. Old Blush</strain>
    </source>
</reference>
<dbReference type="OrthoDB" id="101791at2759"/>
<feature type="domain" description="F-box" evidence="1">
    <location>
        <begin position="82"/>
        <end position="128"/>
    </location>
</feature>
<evidence type="ECO:0000313" key="3">
    <source>
        <dbReference type="Proteomes" id="UP000238479"/>
    </source>
</evidence>
<comment type="caution">
    <text evidence="2">The sequence shown here is derived from an EMBL/GenBank/DDBJ whole genome shotgun (WGS) entry which is preliminary data.</text>
</comment>
<name>A0A2P6QRI0_ROSCH</name>